<dbReference type="Gene3D" id="3.40.50.11720">
    <property type="entry name" value="3-Deoxy-D-manno-octulosonic-acid transferase, N-terminal domain"/>
    <property type="match status" value="1"/>
</dbReference>
<dbReference type="RefSeq" id="WP_092792092.1">
    <property type="nucleotide sequence ID" value="NZ_FOPC01000008.1"/>
</dbReference>
<dbReference type="InterPro" id="IPR039901">
    <property type="entry name" value="Kdotransferase"/>
</dbReference>
<proteinExistence type="inferred from homology"/>
<evidence type="ECO:0000313" key="11">
    <source>
        <dbReference type="Proteomes" id="UP000199642"/>
    </source>
</evidence>
<comment type="catalytic activity">
    <reaction evidence="6 8">
        <text>lipid IVA (E. coli) + CMP-3-deoxy-beta-D-manno-octulosonate = alpha-Kdo-(2-&gt;6)-lipid IVA (E. coli) + CMP + H(+)</text>
        <dbReference type="Rhea" id="RHEA:28066"/>
        <dbReference type="ChEBI" id="CHEBI:15378"/>
        <dbReference type="ChEBI" id="CHEBI:58603"/>
        <dbReference type="ChEBI" id="CHEBI:60364"/>
        <dbReference type="ChEBI" id="CHEBI:60377"/>
        <dbReference type="ChEBI" id="CHEBI:85987"/>
        <dbReference type="EC" id="2.4.99.12"/>
    </reaction>
</comment>
<dbReference type="EC" id="2.4.99.12" evidence="2 8"/>
<feature type="domain" description="3-deoxy-D-manno-octulosonic-acid transferase N-terminal" evidence="9">
    <location>
        <begin position="44"/>
        <end position="208"/>
    </location>
</feature>
<comment type="function">
    <text evidence="8">Involved in lipopolysaccharide (LPS) biosynthesis. Catalyzes the transfer of 3-deoxy-D-manno-octulosonate (Kdo) residue(s) from CMP-Kdo to lipid IV(A), the tetraacyldisaccharide-1,4'-bisphosphate precursor of lipid A.</text>
</comment>
<dbReference type="Gene3D" id="3.40.50.2000">
    <property type="entry name" value="Glycogen Phosphorylase B"/>
    <property type="match status" value="1"/>
</dbReference>
<keyword evidence="8" id="KW-0448">Lipopolysaccharide biosynthesis</keyword>
<dbReference type="GO" id="GO:0009244">
    <property type="term" value="P:lipopolysaccharide core region biosynthetic process"/>
    <property type="evidence" value="ECO:0007669"/>
    <property type="project" value="UniProtKB-UniRule"/>
</dbReference>
<organism evidence="10 11">
    <name type="scientific">Algoriphagus hitonicola</name>
    <dbReference type="NCBI Taxonomy" id="435880"/>
    <lineage>
        <taxon>Bacteria</taxon>
        <taxon>Pseudomonadati</taxon>
        <taxon>Bacteroidota</taxon>
        <taxon>Cytophagia</taxon>
        <taxon>Cytophagales</taxon>
        <taxon>Cyclobacteriaceae</taxon>
        <taxon>Algoriphagus</taxon>
    </lineage>
</organism>
<dbReference type="InterPro" id="IPR038107">
    <property type="entry name" value="Glycos_transf_N_sf"/>
</dbReference>
<dbReference type="STRING" id="435880.SAMN04487988_108160"/>
<dbReference type="UniPathway" id="UPA00958"/>
<evidence type="ECO:0000256" key="7">
    <source>
        <dbReference type="PIRSR" id="PIRSR639901-1"/>
    </source>
</evidence>
<dbReference type="OrthoDB" id="9789797at2"/>
<protein>
    <recommendedName>
        <fullName evidence="3 8">3-deoxy-D-manno-octulosonic acid transferase</fullName>
        <shortName evidence="8">Kdo transferase</shortName>
        <ecNumber evidence="2 8">2.4.99.12</ecNumber>
    </recommendedName>
    <alternativeName>
        <fullName evidence="5 8">Lipid IV(A) 3-deoxy-D-manno-octulosonic acid transferase</fullName>
    </alternativeName>
</protein>
<keyword evidence="11" id="KW-1185">Reference proteome</keyword>
<dbReference type="GO" id="GO:0009245">
    <property type="term" value="P:lipid A biosynthetic process"/>
    <property type="evidence" value="ECO:0007669"/>
    <property type="project" value="TreeGrafter"/>
</dbReference>
<dbReference type="EMBL" id="FOPC01000008">
    <property type="protein sequence ID" value="SFG81170.1"/>
    <property type="molecule type" value="Genomic_DNA"/>
</dbReference>
<evidence type="ECO:0000259" key="9">
    <source>
        <dbReference type="Pfam" id="PF04413"/>
    </source>
</evidence>
<name>A0A1I2UVX4_9BACT</name>
<dbReference type="PANTHER" id="PTHR42755:SF1">
    <property type="entry name" value="3-DEOXY-D-MANNO-OCTULOSONIC ACID TRANSFERASE, MITOCHONDRIAL-RELATED"/>
    <property type="match status" value="1"/>
</dbReference>
<keyword evidence="8" id="KW-1003">Cell membrane</keyword>
<evidence type="ECO:0000256" key="5">
    <source>
        <dbReference type="ARBA" id="ARBA00031445"/>
    </source>
</evidence>
<gene>
    <name evidence="10" type="ORF">SAMN04487988_108160</name>
</gene>
<dbReference type="InterPro" id="IPR007507">
    <property type="entry name" value="Glycos_transf_N"/>
</dbReference>
<accession>A0A1I2UVX4</accession>
<dbReference type="Proteomes" id="UP000199642">
    <property type="component" value="Unassembled WGS sequence"/>
</dbReference>
<comment type="pathway">
    <text evidence="1 8">Bacterial outer membrane biogenesis; LPS core biosynthesis.</text>
</comment>
<reference evidence="11" key="1">
    <citation type="submission" date="2016-10" db="EMBL/GenBank/DDBJ databases">
        <authorList>
            <person name="Varghese N."/>
            <person name="Submissions S."/>
        </authorList>
    </citation>
    <scope>NUCLEOTIDE SEQUENCE [LARGE SCALE GENOMIC DNA]</scope>
    <source>
        <strain evidence="11">DSM 19315</strain>
    </source>
</reference>
<evidence type="ECO:0000256" key="8">
    <source>
        <dbReference type="RuleBase" id="RU365103"/>
    </source>
</evidence>
<comment type="similarity">
    <text evidence="8">Belongs to the glycosyltransferase group 1 family.</text>
</comment>
<feature type="active site" description="Proton acceptor" evidence="7">
    <location>
        <position position="61"/>
    </location>
</feature>
<sequence length="414" mass="47532">MNWMYNFSMKIAELLMPLVALFSSKIRVFWSGRKGVIDAVGDFRKRNPGALIWFHVASLGEYEQAKPLIKALKERNSTHKIAVSFFSPSGFEPAKNKPQKEVDFICYLPLDTPRNASDFVANLKPSYVFFVKYDLWNNFLSELKNKKIPIFLISAAFRQDQLYFRQKGFFRNQIFFFDHIFTQNQESQKLLDGIGFHTHTLAGDTRFDRVWETAQSAQEFPEIYAWTGGKPTFVLGSVWQEDMEILIPLINQNNNYKWIIAPHSMDPKPMEMWQSKLKKPSVYYSNWDTNLPSDILFIDNVGMLSSLYQFARIAYVGGGFGKGLHNILEPLGFGVPVLFGKVHNDRKFPEAKTSHEIGCGFKVKNFEELIGIVESLEDQGNYELAVKAAQTWLAENVGATDRILNVLTRWMGKA</sequence>
<dbReference type="Pfam" id="PF04413">
    <property type="entry name" value="Glycos_transf_N"/>
    <property type="match status" value="1"/>
</dbReference>
<dbReference type="AlphaFoldDB" id="A0A1I2UVX4"/>
<dbReference type="SUPFAM" id="SSF53756">
    <property type="entry name" value="UDP-Glycosyltransferase/glycogen phosphorylase"/>
    <property type="match status" value="1"/>
</dbReference>
<evidence type="ECO:0000256" key="2">
    <source>
        <dbReference type="ARBA" id="ARBA00012621"/>
    </source>
</evidence>
<keyword evidence="8" id="KW-0472">Membrane</keyword>
<comment type="subcellular location">
    <subcellularLocation>
        <location evidence="8">Cell membrane</location>
    </subcellularLocation>
</comment>
<dbReference type="PANTHER" id="PTHR42755">
    <property type="entry name" value="3-DEOXY-MANNO-OCTULOSONATE CYTIDYLYLTRANSFERASE"/>
    <property type="match status" value="1"/>
</dbReference>
<evidence type="ECO:0000256" key="6">
    <source>
        <dbReference type="ARBA" id="ARBA00049183"/>
    </source>
</evidence>
<evidence type="ECO:0000256" key="1">
    <source>
        <dbReference type="ARBA" id="ARBA00004713"/>
    </source>
</evidence>
<evidence type="ECO:0000313" key="10">
    <source>
        <dbReference type="EMBL" id="SFG81170.1"/>
    </source>
</evidence>
<evidence type="ECO:0000256" key="4">
    <source>
        <dbReference type="ARBA" id="ARBA00022679"/>
    </source>
</evidence>
<keyword evidence="4 8" id="KW-0808">Transferase</keyword>
<dbReference type="GO" id="GO:0005886">
    <property type="term" value="C:plasma membrane"/>
    <property type="evidence" value="ECO:0007669"/>
    <property type="project" value="UniProtKB-SubCell"/>
</dbReference>
<evidence type="ECO:0000256" key="3">
    <source>
        <dbReference type="ARBA" id="ARBA00019077"/>
    </source>
</evidence>
<dbReference type="GO" id="GO:0043842">
    <property type="term" value="F:Kdo transferase activity"/>
    <property type="evidence" value="ECO:0007669"/>
    <property type="project" value="UniProtKB-EC"/>
</dbReference>